<keyword evidence="14" id="KW-1185">Reference proteome</keyword>
<name>A0A0R1U036_9LACO</name>
<evidence type="ECO:0000256" key="2">
    <source>
        <dbReference type="ARBA" id="ARBA00012418"/>
    </source>
</evidence>
<protein>
    <recommendedName>
        <fullName evidence="3 11">DNA-directed RNA polymerase subunit omega</fullName>
        <shortName evidence="11">RNAP omega subunit</shortName>
        <ecNumber evidence="2 11">2.7.7.6</ecNumber>
    </recommendedName>
    <alternativeName>
        <fullName evidence="11">RNA polymerase omega subunit</fullName>
    </alternativeName>
    <alternativeName>
        <fullName evidence="9 11">Transcriptase subunit omega</fullName>
    </alternativeName>
</protein>
<dbReference type="SUPFAM" id="SSF63562">
    <property type="entry name" value="RPB6/omega subunit-like"/>
    <property type="match status" value="1"/>
</dbReference>
<comment type="caution">
    <text evidence="13">The sequence shown here is derived from an EMBL/GenBank/DDBJ whole genome shotgun (WGS) entry which is preliminary data.</text>
</comment>
<comment type="catalytic activity">
    <reaction evidence="10 11">
        <text>RNA(n) + a ribonucleoside 5'-triphosphate = RNA(n+1) + diphosphate</text>
        <dbReference type="Rhea" id="RHEA:21248"/>
        <dbReference type="Rhea" id="RHEA-COMP:14527"/>
        <dbReference type="Rhea" id="RHEA-COMP:17342"/>
        <dbReference type="ChEBI" id="CHEBI:33019"/>
        <dbReference type="ChEBI" id="CHEBI:61557"/>
        <dbReference type="ChEBI" id="CHEBI:140395"/>
        <dbReference type="EC" id="2.7.7.6"/>
    </reaction>
</comment>
<feature type="compositionally biased region" description="Acidic residues" evidence="12">
    <location>
        <begin position="86"/>
        <end position="95"/>
    </location>
</feature>
<evidence type="ECO:0000256" key="1">
    <source>
        <dbReference type="ARBA" id="ARBA00006711"/>
    </source>
</evidence>
<evidence type="ECO:0000256" key="8">
    <source>
        <dbReference type="ARBA" id="ARBA00024694"/>
    </source>
</evidence>
<evidence type="ECO:0000256" key="6">
    <source>
        <dbReference type="ARBA" id="ARBA00022695"/>
    </source>
</evidence>
<proteinExistence type="inferred from homology"/>
<evidence type="ECO:0000256" key="9">
    <source>
        <dbReference type="ARBA" id="ARBA00029924"/>
    </source>
</evidence>
<dbReference type="PATRIC" id="fig|1423783.4.peg.488"/>
<dbReference type="GO" id="GO:0000428">
    <property type="term" value="C:DNA-directed RNA polymerase complex"/>
    <property type="evidence" value="ECO:0007669"/>
    <property type="project" value="UniProtKB-KW"/>
</dbReference>
<evidence type="ECO:0000256" key="11">
    <source>
        <dbReference type="HAMAP-Rule" id="MF_00366"/>
    </source>
</evidence>
<evidence type="ECO:0000313" key="13">
    <source>
        <dbReference type="EMBL" id="KRL86825.1"/>
    </source>
</evidence>
<accession>A0A0R1U036</accession>
<dbReference type="GO" id="GO:0003899">
    <property type="term" value="F:DNA-directed RNA polymerase activity"/>
    <property type="evidence" value="ECO:0007669"/>
    <property type="project" value="UniProtKB-UniRule"/>
</dbReference>
<dbReference type="InterPro" id="IPR006110">
    <property type="entry name" value="Pol_omega/Rpo6/RPB6"/>
</dbReference>
<dbReference type="InterPro" id="IPR003716">
    <property type="entry name" value="DNA-dir_RNA_pol_omega"/>
</dbReference>
<comment type="subunit">
    <text evidence="11">The RNAP catalytic core consists of 2 alpha, 1 beta, 1 beta' and 1 omega subunit. When a sigma factor is associated with the core the holoenzyme is formed, which can initiate transcription.</text>
</comment>
<dbReference type="OrthoDB" id="9815459at2"/>
<dbReference type="GO" id="GO:0003677">
    <property type="term" value="F:DNA binding"/>
    <property type="evidence" value="ECO:0007669"/>
    <property type="project" value="UniProtKB-UniRule"/>
</dbReference>
<dbReference type="SMART" id="SM01409">
    <property type="entry name" value="RNA_pol_Rpb6"/>
    <property type="match status" value="1"/>
</dbReference>
<dbReference type="HAMAP" id="MF_00366">
    <property type="entry name" value="RNApol_bact_RpoZ"/>
    <property type="match status" value="1"/>
</dbReference>
<dbReference type="AlphaFoldDB" id="A0A0R1U036"/>
<evidence type="ECO:0000256" key="7">
    <source>
        <dbReference type="ARBA" id="ARBA00023163"/>
    </source>
</evidence>
<dbReference type="Proteomes" id="UP000051922">
    <property type="component" value="Unassembled WGS sequence"/>
</dbReference>
<keyword evidence="4 11" id="KW-0240">DNA-directed RNA polymerase</keyword>
<comment type="function">
    <text evidence="8 11">Promotes RNA polymerase assembly. Latches the N- and C-terminal regions of the beta' subunit thereby facilitating its interaction with the beta and alpha subunits.</text>
</comment>
<evidence type="ECO:0000256" key="10">
    <source>
        <dbReference type="ARBA" id="ARBA00048552"/>
    </source>
</evidence>
<evidence type="ECO:0000256" key="5">
    <source>
        <dbReference type="ARBA" id="ARBA00022679"/>
    </source>
</evidence>
<keyword evidence="6 11" id="KW-0548">Nucleotidyltransferase</keyword>
<dbReference type="NCBIfam" id="TIGR00690">
    <property type="entry name" value="rpoZ"/>
    <property type="match status" value="1"/>
</dbReference>
<keyword evidence="5 11" id="KW-0808">Transferase</keyword>
<feature type="compositionally biased region" description="Basic and acidic residues" evidence="12">
    <location>
        <begin position="73"/>
        <end position="85"/>
    </location>
</feature>
<gene>
    <name evidence="11" type="primary">rpoZ</name>
    <name evidence="13" type="ORF">FC50_GL000472</name>
</gene>
<dbReference type="STRING" id="1423783.FC50_GL000472"/>
<evidence type="ECO:0000256" key="3">
    <source>
        <dbReference type="ARBA" id="ARBA00013725"/>
    </source>
</evidence>
<dbReference type="EMBL" id="AZFJ01000037">
    <property type="protein sequence ID" value="KRL86825.1"/>
    <property type="molecule type" value="Genomic_DNA"/>
</dbReference>
<dbReference type="Gene3D" id="3.90.940.10">
    <property type="match status" value="1"/>
</dbReference>
<evidence type="ECO:0000256" key="12">
    <source>
        <dbReference type="SAM" id="MobiDB-lite"/>
    </source>
</evidence>
<evidence type="ECO:0000313" key="14">
    <source>
        <dbReference type="Proteomes" id="UP000051922"/>
    </source>
</evidence>
<comment type="similarity">
    <text evidence="1 11">Belongs to the RNA polymerase subunit omega family.</text>
</comment>
<dbReference type="PANTHER" id="PTHR34476">
    <property type="entry name" value="DNA-DIRECTED RNA POLYMERASE SUBUNIT OMEGA"/>
    <property type="match status" value="1"/>
</dbReference>
<evidence type="ECO:0000256" key="4">
    <source>
        <dbReference type="ARBA" id="ARBA00022478"/>
    </source>
</evidence>
<sequence>MIVYPSIDKLLANVPSRYSLAVLASKRAHELETGSLRMLPEYQSPRTVGQALEEIAAGDVVIDPDSKLLERDAERLEHQEELRDDASDDAGNDAN</sequence>
<reference evidence="13 14" key="1">
    <citation type="journal article" date="2015" name="Genome Announc.">
        <title>Expanding the biotechnology potential of lactobacilli through comparative genomics of 213 strains and associated genera.</title>
        <authorList>
            <person name="Sun Z."/>
            <person name="Harris H.M."/>
            <person name="McCann A."/>
            <person name="Guo C."/>
            <person name="Argimon S."/>
            <person name="Zhang W."/>
            <person name="Yang X."/>
            <person name="Jeffery I.B."/>
            <person name="Cooney J.C."/>
            <person name="Kagawa T.F."/>
            <person name="Liu W."/>
            <person name="Song Y."/>
            <person name="Salvetti E."/>
            <person name="Wrobel A."/>
            <person name="Rasinkangas P."/>
            <person name="Parkhill J."/>
            <person name="Rea M.C."/>
            <person name="O'Sullivan O."/>
            <person name="Ritari J."/>
            <person name="Douillard F.P."/>
            <person name="Paul Ross R."/>
            <person name="Yang R."/>
            <person name="Briner A.E."/>
            <person name="Felis G.E."/>
            <person name="de Vos W.M."/>
            <person name="Barrangou R."/>
            <person name="Klaenhammer T.R."/>
            <person name="Caufield P.W."/>
            <person name="Cui Y."/>
            <person name="Zhang H."/>
            <person name="O'Toole P.W."/>
        </authorList>
    </citation>
    <scope>NUCLEOTIDE SEQUENCE [LARGE SCALE GENOMIC DNA]</scope>
    <source>
        <strain evidence="13 14">DSM 15945</strain>
    </source>
</reference>
<feature type="region of interest" description="Disordered" evidence="12">
    <location>
        <begin position="73"/>
        <end position="95"/>
    </location>
</feature>
<dbReference type="InterPro" id="IPR036161">
    <property type="entry name" value="RPB6/omega-like_sf"/>
</dbReference>
<organism evidence="13 14">
    <name type="scientific">Lacticaseibacillus pantheris DSM 15945 = JCM 12539 = NBRC 106106</name>
    <dbReference type="NCBI Taxonomy" id="1423783"/>
    <lineage>
        <taxon>Bacteria</taxon>
        <taxon>Bacillati</taxon>
        <taxon>Bacillota</taxon>
        <taxon>Bacilli</taxon>
        <taxon>Lactobacillales</taxon>
        <taxon>Lactobacillaceae</taxon>
        <taxon>Lacticaseibacillus</taxon>
    </lineage>
</organism>
<dbReference type="RefSeq" id="WP_054650263.1">
    <property type="nucleotide sequence ID" value="NZ_AZFJ01000037.1"/>
</dbReference>
<dbReference type="PANTHER" id="PTHR34476:SF1">
    <property type="entry name" value="DNA-DIRECTED RNA POLYMERASE SUBUNIT OMEGA"/>
    <property type="match status" value="1"/>
</dbReference>
<dbReference type="GO" id="GO:0006351">
    <property type="term" value="P:DNA-templated transcription"/>
    <property type="evidence" value="ECO:0007669"/>
    <property type="project" value="UniProtKB-UniRule"/>
</dbReference>
<dbReference type="EC" id="2.7.7.6" evidence="2 11"/>
<dbReference type="Pfam" id="PF01192">
    <property type="entry name" value="RNA_pol_Rpb6"/>
    <property type="match status" value="1"/>
</dbReference>
<keyword evidence="7 11" id="KW-0804">Transcription</keyword>